<feature type="compositionally biased region" description="Basic and acidic residues" evidence="1">
    <location>
        <begin position="1"/>
        <end position="12"/>
    </location>
</feature>
<sequence length="261" mass="28516">MDEHKELDHWDPCKPSSPSLRKKKKKKGERNLSCRHAATTIDRSPPHCRALAVTHGSQLRLKVVHVEPCRIVYADPSSARAFLSAAVTSSAASSSTRSTTSSHIEHRSSKSAKPSRARPSTTRVAHAHPTQTAAPFPSTQNSTRASAFSSPREVDPTRSLLSEPIEHLGPIDLETWDISSQGLKRRNLDLRTSLLGKRDLAPDCLSVSSGYAIDQFVLGVPLGYRRPDFVPMGSLVVRVREHASSWAGAYKGKGKLASDQK</sequence>
<feature type="compositionally biased region" description="Low complexity" evidence="1">
    <location>
        <begin position="89"/>
        <end position="102"/>
    </location>
</feature>
<feature type="compositionally biased region" description="Polar residues" evidence="1">
    <location>
        <begin position="129"/>
        <end position="149"/>
    </location>
</feature>
<dbReference type="AlphaFoldDB" id="A0A5A7V0Z8"/>
<dbReference type="Proteomes" id="UP000321393">
    <property type="component" value="Unassembled WGS sequence"/>
</dbReference>
<protein>
    <submittedName>
        <fullName evidence="2">Uncharacterized protein</fullName>
    </submittedName>
</protein>
<name>A0A5A7V0Z8_CUCMM</name>
<feature type="region of interest" description="Disordered" evidence="1">
    <location>
        <begin position="89"/>
        <end position="155"/>
    </location>
</feature>
<accession>A0A5A7V0Z8</accession>
<feature type="region of interest" description="Disordered" evidence="1">
    <location>
        <begin position="1"/>
        <end position="38"/>
    </location>
</feature>
<reference evidence="4 5" key="1">
    <citation type="submission" date="2019-08" db="EMBL/GenBank/DDBJ databases">
        <title>Draft genome sequences of two oriental melons (Cucumis melo L. var makuwa).</title>
        <authorList>
            <person name="Kwon S.-Y."/>
        </authorList>
    </citation>
    <scope>NUCLEOTIDE SEQUENCE [LARGE SCALE GENOMIC DNA]</scope>
    <source>
        <strain evidence="5">cv. Chang Bougi</strain>
        <strain evidence="4">cv. SW 3</strain>
        <tissue evidence="2">Leaf</tissue>
    </source>
</reference>
<dbReference type="EMBL" id="SSTD01013559">
    <property type="protein sequence ID" value="TYK06276.1"/>
    <property type="molecule type" value="Genomic_DNA"/>
</dbReference>
<evidence type="ECO:0000313" key="3">
    <source>
        <dbReference type="EMBL" id="TYK06276.1"/>
    </source>
</evidence>
<gene>
    <name evidence="3" type="ORF">E5676_scaffold157G00600</name>
    <name evidence="2" type="ORF">E6C27_scaffold455G00620</name>
</gene>
<organism evidence="2 4">
    <name type="scientific">Cucumis melo var. makuwa</name>
    <name type="common">Oriental melon</name>
    <dbReference type="NCBI Taxonomy" id="1194695"/>
    <lineage>
        <taxon>Eukaryota</taxon>
        <taxon>Viridiplantae</taxon>
        <taxon>Streptophyta</taxon>
        <taxon>Embryophyta</taxon>
        <taxon>Tracheophyta</taxon>
        <taxon>Spermatophyta</taxon>
        <taxon>Magnoliopsida</taxon>
        <taxon>eudicotyledons</taxon>
        <taxon>Gunneridae</taxon>
        <taxon>Pentapetalae</taxon>
        <taxon>rosids</taxon>
        <taxon>fabids</taxon>
        <taxon>Cucurbitales</taxon>
        <taxon>Cucurbitaceae</taxon>
        <taxon>Benincaseae</taxon>
        <taxon>Cucumis</taxon>
    </lineage>
</organism>
<evidence type="ECO:0000313" key="5">
    <source>
        <dbReference type="Proteomes" id="UP000321947"/>
    </source>
</evidence>
<proteinExistence type="predicted"/>
<comment type="caution">
    <text evidence="2">The sequence shown here is derived from an EMBL/GenBank/DDBJ whole genome shotgun (WGS) entry which is preliminary data.</text>
</comment>
<evidence type="ECO:0000313" key="4">
    <source>
        <dbReference type="Proteomes" id="UP000321393"/>
    </source>
</evidence>
<evidence type="ECO:0000256" key="1">
    <source>
        <dbReference type="SAM" id="MobiDB-lite"/>
    </source>
</evidence>
<evidence type="ECO:0000313" key="2">
    <source>
        <dbReference type="EMBL" id="KAA0061228.1"/>
    </source>
</evidence>
<dbReference type="Proteomes" id="UP000321947">
    <property type="component" value="Unassembled WGS sequence"/>
</dbReference>
<dbReference type="EMBL" id="SSTE01005050">
    <property type="protein sequence ID" value="KAA0061228.1"/>
    <property type="molecule type" value="Genomic_DNA"/>
</dbReference>